<evidence type="ECO:0000256" key="2">
    <source>
        <dbReference type="ARBA" id="ARBA00022606"/>
    </source>
</evidence>
<evidence type="ECO:0000256" key="4">
    <source>
        <dbReference type="ARBA" id="ARBA00022725"/>
    </source>
</evidence>
<dbReference type="GO" id="GO:0005886">
    <property type="term" value="C:plasma membrane"/>
    <property type="evidence" value="ECO:0007669"/>
    <property type="project" value="UniProtKB-SubCell"/>
</dbReference>
<feature type="transmembrane region" description="Helical" evidence="9">
    <location>
        <begin position="32"/>
        <end position="53"/>
    </location>
</feature>
<dbReference type="PANTHER" id="PTHR21137">
    <property type="entry name" value="ODORANT RECEPTOR"/>
    <property type="match status" value="1"/>
</dbReference>
<accession>A0AAV7HE10</accession>
<sequence>MDFFDSYHWGTTKKLCSIVGTWPFHAGYQRKICGILVFSIVQSIYIVEIFRLIEVRGQLTETLDCFPVFIYHSVVQIKITNSYVNINKVKNLLLRVKSDWKSNLDNSEIELLKSENRLYKIIMDIYIMGCFSISIIYICEPMVPILLDVIMPLNESRPRVLPFPTQYFVNPKIHFNKLYAHQFLVNWTAITAFFAFDALYVAFVQHACTMFTIIGNRLKNLTADNDQNESGINALVICIKMHKDLLKFTTLLEEHYTNYFLFMLGVIVLMLSATGFQFVVMENDAFEKIRIVWYGTGQITHLFFLSYFGEKLIEHSETVNESLCAAKWYSFPQKMKILFMIMMMRSKSVSSLTAGKIYVMSVANFGAVMKSSFSYFTVLTSAQ</sequence>
<feature type="transmembrane region" description="Helical" evidence="9">
    <location>
        <begin position="183"/>
        <end position="203"/>
    </location>
</feature>
<feature type="transmembrane region" description="Helical" evidence="9">
    <location>
        <begin position="357"/>
        <end position="378"/>
    </location>
</feature>
<keyword evidence="8 9" id="KW-0807">Transducer</keyword>
<keyword evidence="7 9" id="KW-0675">Receptor</keyword>
<evidence type="ECO:0000256" key="3">
    <source>
        <dbReference type="ARBA" id="ARBA00022692"/>
    </source>
</evidence>
<dbReference type="InterPro" id="IPR004117">
    <property type="entry name" value="7tm6_olfct_rcpt"/>
</dbReference>
<keyword evidence="3 9" id="KW-0812">Transmembrane</keyword>
<comment type="caution">
    <text evidence="9">Lacks conserved residue(s) required for the propagation of feature annotation.</text>
</comment>
<feature type="transmembrane region" description="Helical" evidence="9">
    <location>
        <begin position="125"/>
        <end position="147"/>
    </location>
</feature>
<protein>
    <recommendedName>
        <fullName evidence="9">Odorant receptor</fullName>
    </recommendedName>
</protein>
<dbReference type="Proteomes" id="UP000826195">
    <property type="component" value="Unassembled WGS sequence"/>
</dbReference>
<evidence type="ECO:0000313" key="10">
    <source>
        <dbReference type="EMBL" id="KAH0535349.1"/>
    </source>
</evidence>
<comment type="similarity">
    <text evidence="9">Belongs to the insect chemoreceptor superfamily. Heteromeric odorant receptor channel (TC 1.A.69) family.</text>
</comment>
<reference evidence="10 11" key="1">
    <citation type="journal article" date="2021" name="J. Hered.">
        <title>A chromosome-level genome assembly of the parasitoid wasp, Cotesia glomerata (Hymenoptera: Braconidae).</title>
        <authorList>
            <person name="Pinto B.J."/>
            <person name="Weis J.J."/>
            <person name="Gamble T."/>
            <person name="Ode P.J."/>
            <person name="Paul R."/>
            <person name="Zaspel J.M."/>
        </authorList>
    </citation>
    <scope>NUCLEOTIDE SEQUENCE [LARGE SCALE GENOMIC DNA]</scope>
    <source>
        <strain evidence="10">CgM1</strain>
    </source>
</reference>
<evidence type="ECO:0000256" key="8">
    <source>
        <dbReference type="ARBA" id="ARBA00023224"/>
    </source>
</evidence>
<dbReference type="AlphaFoldDB" id="A0AAV7HE10"/>
<organism evidence="10 11">
    <name type="scientific">Cotesia glomerata</name>
    <name type="common">Lepidopteran parasitic wasp</name>
    <name type="synonym">Apanteles glomeratus</name>
    <dbReference type="NCBI Taxonomy" id="32391"/>
    <lineage>
        <taxon>Eukaryota</taxon>
        <taxon>Metazoa</taxon>
        <taxon>Ecdysozoa</taxon>
        <taxon>Arthropoda</taxon>
        <taxon>Hexapoda</taxon>
        <taxon>Insecta</taxon>
        <taxon>Pterygota</taxon>
        <taxon>Neoptera</taxon>
        <taxon>Endopterygota</taxon>
        <taxon>Hymenoptera</taxon>
        <taxon>Apocrita</taxon>
        <taxon>Ichneumonoidea</taxon>
        <taxon>Braconidae</taxon>
        <taxon>Microgastrinae</taxon>
        <taxon>Cotesia</taxon>
    </lineage>
</organism>
<keyword evidence="5 9" id="KW-1133">Transmembrane helix</keyword>
<dbReference type="PANTHER" id="PTHR21137:SF42">
    <property type="entry name" value="ODORANT RECEPTOR 83A"/>
    <property type="match status" value="1"/>
</dbReference>
<evidence type="ECO:0000256" key="1">
    <source>
        <dbReference type="ARBA" id="ARBA00004141"/>
    </source>
</evidence>
<feature type="transmembrane region" description="Helical" evidence="9">
    <location>
        <begin position="291"/>
        <end position="308"/>
    </location>
</feature>
<evidence type="ECO:0000313" key="11">
    <source>
        <dbReference type="Proteomes" id="UP000826195"/>
    </source>
</evidence>
<evidence type="ECO:0000256" key="6">
    <source>
        <dbReference type="ARBA" id="ARBA00023136"/>
    </source>
</evidence>
<evidence type="ECO:0000256" key="9">
    <source>
        <dbReference type="RuleBase" id="RU351113"/>
    </source>
</evidence>
<gene>
    <name evidence="10" type="ORF">KQX54_015987</name>
</gene>
<keyword evidence="6 9" id="KW-0472">Membrane</keyword>
<keyword evidence="2 9" id="KW-0716">Sensory transduction</keyword>
<dbReference type="Pfam" id="PF02949">
    <property type="entry name" value="7tm_6"/>
    <property type="match status" value="1"/>
</dbReference>
<keyword evidence="11" id="KW-1185">Reference proteome</keyword>
<feature type="transmembrane region" description="Helical" evidence="9">
    <location>
        <begin position="259"/>
        <end position="279"/>
    </location>
</feature>
<dbReference type="GO" id="GO:0005549">
    <property type="term" value="F:odorant binding"/>
    <property type="evidence" value="ECO:0007669"/>
    <property type="project" value="InterPro"/>
</dbReference>
<comment type="subcellular location">
    <subcellularLocation>
        <location evidence="9">Cell membrane</location>
        <topology evidence="9">Multi-pass membrane protein</topology>
    </subcellularLocation>
    <subcellularLocation>
        <location evidence="1">Membrane</location>
        <topology evidence="1">Multi-pass membrane protein</topology>
    </subcellularLocation>
</comment>
<dbReference type="GO" id="GO:0007165">
    <property type="term" value="P:signal transduction"/>
    <property type="evidence" value="ECO:0007669"/>
    <property type="project" value="UniProtKB-KW"/>
</dbReference>
<dbReference type="GO" id="GO:0004984">
    <property type="term" value="F:olfactory receptor activity"/>
    <property type="evidence" value="ECO:0007669"/>
    <property type="project" value="InterPro"/>
</dbReference>
<comment type="caution">
    <text evidence="10">The sequence shown here is derived from an EMBL/GenBank/DDBJ whole genome shotgun (WGS) entry which is preliminary data.</text>
</comment>
<evidence type="ECO:0000256" key="5">
    <source>
        <dbReference type="ARBA" id="ARBA00022989"/>
    </source>
</evidence>
<evidence type="ECO:0000256" key="7">
    <source>
        <dbReference type="ARBA" id="ARBA00023170"/>
    </source>
</evidence>
<proteinExistence type="inferred from homology"/>
<dbReference type="EMBL" id="JAHXZJ010002982">
    <property type="protein sequence ID" value="KAH0535349.1"/>
    <property type="molecule type" value="Genomic_DNA"/>
</dbReference>
<name>A0AAV7HE10_COTGL</name>
<keyword evidence="4 9" id="KW-0552">Olfaction</keyword>